<sequence>MRRKCKAQSGQAGYVNAVTHEALSSSADRSERRLIRKSESSTSIGRPCFGFASLLNWTDYSTSGALVTQFGAWNTCVAHNRHVLKEQQLAQQTPHLRTQKSRYDTALQGERKLNSPSFR</sequence>
<proteinExistence type="predicted"/>
<gene>
    <name evidence="2" type="ORF">OOW_P131scaffold01491g1</name>
</gene>
<feature type="region of interest" description="Disordered" evidence="1">
    <location>
        <begin position="89"/>
        <end position="119"/>
    </location>
</feature>
<evidence type="ECO:0000256" key="1">
    <source>
        <dbReference type="SAM" id="MobiDB-lite"/>
    </source>
</evidence>
<dbReference type="AlphaFoldDB" id="L7ISF4"/>
<reference evidence="2" key="1">
    <citation type="journal article" date="2012" name="PLoS Genet.">
        <title>Comparative analysis of the genomes of two field isolates of the rice blast fungus Magnaporthe oryzae.</title>
        <authorList>
            <person name="Xue M."/>
            <person name="Yang J."/>
            <person name="Li Z."/>
            <person name="Hu S."/>
            <person name="Yao N."/>
            <person name="Dean R.A."/>
            <person name="Zhao W."/>
            <person name="Shen M."/>
            <person name="Zhang H."/>
            <person name="Li C."/>
            <person name="Liu L."/>
            <person name="Cao L."/>
            <person name="Xu X."/>
            <person name="Xing Y."/>
            <person name="Hsiang T."/>
            <person name="Zhang Z."/>
            <person name="Xu J.R."/>
            <person name="Peng Y.L."/>
        </authorList>
    </citation>
    <scope>NUCLEOTIDE SEQUENCE [LARGE SCALE GENOMIC DNA]</scope>
    <source>
        <strain evidence="2">P131</strain>
    </source>
</reference>
<organism>
    <name type="scientific">Pyricularia oryzae (strain P131)</name>
    <name type="common">Rice blast fungus</name>
    <name type="synonym">Magnaporthe oryzae</name>
    <dbReference type="NCBI Taxonomy" id="1143193"/>
    <lineage>
        <taxon>Eukaryota</taxon>
        <taxon>Fungi</taxon>
        <taxon>Dikarya</taxon>
        <taxon>Ascomycota</taxon>
        <taxon>Pezizomycotina</taxon>
        <taxon>Sordariomycetes</taxon>
        <taxon>Sordariomycetidae</taxon>
        <taxon>Magnaporthales</taxon>
        <taxon>Pyriculariaceae</taxon>
        <taxon>Pyricularia</taxon>
    </lineage>
</organism>
<protein>
    <submittedName>
        <fullName evidence="2">Uncharacterized protein</fullName>
    </submittedName>
</protein>
<name>L7ISF4_PYRO1</name>
<evidence type="ECO:0000313" key="2">
    <source>
        <dbReference type="EMBL" id="ELQ58871.1"/>
    </source>
</evidence>
<accession>L7ISF4</accession>
<dbReference type="EMBL" id="JH794477">
    <property type="protein sequence ID" value="ELQ58871.1"/>
    <property type="molecule type" value="Genomic_DNA"/>
</dbReference>